<dbReference type="SUPFAM" id="SSF47446">
    <property type="entry name" value="Signal peptide-binding domain"/>
    <property type="match status" value="1"/>
</dbReference>
<dbReference type="Gene3D" id="1.10.260.30">
    <property type="entry name" value="Signal recognition particle, SRP54 subunit, M-domain"/>
    <property type="match status" value="1"/>
</dbReference>
<dbReference type="NCBIfam" id="TIGR00959">
    <property type="entry name" value="ffh"/>
    <property type="match status" value="1"/>
</dbReference>
<reference evidence="12 13" key="1">
    <citation type="submission" date="2021-03" db="EMBL/GenBank/DDBJ databases">
        <title>Comparative Genomics and Metabolomics in the genus Turicibacter.</title>
        <authorList>
            <person name="Maki J."/>
            <person name="Looft T."/>
        </authorList>
    </citation>
    <scope>NUCLEOTIDE SEQUENCE [LARGE SCALE GENOMIC DNA]</scope>
    <source>
        <strain evidence="12 13">MMM721</strain>
    </source>
</reference>
<comment type="domain">
    <text evidence="9">Composed of three domains: the N-terminal N domain, which is responsible for interactions with the ribosome, the central G domain, which binds GTP, and the C-terminal M domain, which binds the RNA and the signal sequence of the RNC.</text>
</comment>
<evidence type="ECO:0000256" key="9">
    <source>
        <dbReference type="HAMAP-Rule" id="MF_00306"/>
    </source>
</evidence>
<dbReference type="InterPro" id="IPR027417">
    <property type="entry name" value="P-loop_NTPase"/>
</dbReference>
<feature type="binding site" evidence="9">
    <location>
        <begin position="249"/>
        <end position="252"/>
    </location>
    <ligand>
        <name>GTP</name>
        <dbReference type="ChEBI" id="CHEBI:37565"/>
    </ligand>
</feature>
<dbReference type="InterPro" id="IPR000897">
    <property type="entry name" value="SRP54_GTPase_dom"/>
</dbReference>
<keyword evidence="5 9" id="KW-0342">GTP-binding</keyword>
<organism evidence="12 13">
    <name type="scientific">Turicibacter bilis</name>
    <dbReference type="NCBI Taxonomy" id="2735723"/>
    <lineage>
        <taxon>Bacteria</taxon>
        <taxon>Bacillati</taxon>
        <taxon>Bacillota</taxon>
        <taxon>Erysipelotrichia</taxon>
        <taxon>Erysipelotrichales</taxon>
        <taxon>Turicibacteraceae</taxon>
        <taxon>Turicibacter</taxon>
    </lineage>
</organism>
<sequence length="474" mass="52798">MAFETLSERLQSALKSVTRKGKLTEKDVDVMMREVRLALLEADVNIKVVREFIKEVKEKAIGETVLKSLTPGQQVIKIVNEELTKLMGENAAELNFGHTKPAVFMMVGLQGAGKTTHTGKLSTYLRKKEKKNPLLVACDVYRPAAVDQLKTIGKQLNIPVFEKGTSMNPVDIANEAMAYARENGHDLVIIDTAGRLHIDEQLMDELKDIKALVKPQEILLVVDAMTGQDAVNVAQSFHEQLDLTGVILTKLDGDTRGGAALSIRKITNVPIKFMGMGEKLDTLEVFHPERMASRILGMGDVMTLIERAQENFDEEESMKLADKMMNATYDFNDFLKQMKQMKKLGAFEDILKLIPGVGNQLKDINIDPKQMARVEAIIYSMTEQERKNPDLINASRKNRIAKGCGCDIAEVNRLIKQFTDMRKMMKKFSNMDPRQMERMAAAMQRGGGNPMAGLGGMMGQGKKGKGKGRGGFRF</sequence>
<keyword evidence="4 9" id="KW-0694">RNA-binding</keyword>
<dbReference type="HAMAP" id="MF_00306">
    <property type="entry name" value="SRP54"/>
    <property type="match status" value="1"/>
</dbReference>
<protein>
    <recommendedName>
        <fullName evidence="9">Signal recognition particle protein</fullName>
        <ecNumber evidence="9">3.6.5.4</ecNumber>
    </recommendedName>
    <alternativeName>
        <fullName evidence="9">Fifty-four homolog</fullName>
    </alternativeName>
</protein>
<dbReference type="SMART" id="SM00382">
    <property type="entry name" value="AAA"/>
    <property type="match status" value="1"/>
</dbReference>
<comment type="function">
    <text evidence="9">Involved in targeting and insertion of nascent membrane proteins into the cytoplasmic membrane. Binds to the hydrophobic signal sequence of the ribosome-nascent chain (RNC) as it emerges from the ribosomes. The SRP-RNC complex is then targeted to the cytoplasmic membrane where it interacts with the SRP receptor FtsY.</text>
</comment>
<dbReference type="InterPro" id="IPR004780">
    <property type="entry name" value="SRP"/>
</dbReference>
<comment type="subunit">
    <text evidence="9">Part of the signal recognition particle protein translocation system, which is composed of SRP and FtsY.</text>
</comment>
<comment type="similarity">
    <text evidence="1 9">Belongs to the GTP-binding SRP family. SRP54 subfamily.</text>
</comment>
<dbReference type="SMART" id="SM00963">
    <property type="entry name" value="SRP54_N"/>
    <property type="match status" value="1"/>
</dbReference>
<comment type="catalytic activity">
    <reaction evidence="8 9">
        <text>GTP + H2O = GDP + phosphate + H(+)</text>
        <dbReference type="Rhea" id="RHEA:19669"/>
        <dbReference type="ChEBI" id="CHEBI:15377"/>
        <dbReference type="ChEBI" id="CHEBI:15378"/>
        <dbReference type="ChEBI" id="CHEBI:37565"/>
        <dbReference type="ChEBI" id="CHEBI:43474"/>
        <dbReference type="ChEBI" id="CHEBI:58189"/>
        <dbReference type="EC" id="3.6.5.4"/>
    </reaction>
</comment>
<dbReference type="Gene3D" id="1.20.120.140">
    <property type="entry name" value="Signal recognition particle SRP54, nucleotide-binding domain"/>
    <property type="match status" value="1"/>
</dbReference>
<dbReference type="InterPro" id="IPR003593">
    <property type="entry name" value="AAA+_ATPase"/>
</dbReference>
<feature type="binding site" evidence="9">
    <location>
        <begin position="108"/>
        <end position="115"/>
    </location>
    <ligand>
        <name>GTP</name>
        <dbReference type="ChEBI" id="CHEBI:37565"/>
    </ligand>
</feature>
<dbReference type="SMART" id="SM00962">
    <property type="entry name" value="SRP54"/>
    <property type="match status" value="1"/>
</dbReference>
<dbReference type="InterPro" id="IPR013822">
    <property type="entry name" value="Signal_recog_particl_SRP54_hlx"/>
</dbReference>
<dbReference type="InterPro" id="IPR022941">
    <property type="entry name" value="SRP54"/>
</dbReference>
<dbReference type="Pfam" id="PF02881">
    <property type="entry name" value="SRP54_N"/>
    <property type="match status" value="1"/>
</dbReference>
<dbReference type="PANTHER" id="PTHR11564:SF5">
    <property type="entry name" value="SIGNAL RECOGNITION PARTICLE SUBUNIT SRP54"/>
    <property type="match status" value="1"/>
</dbReference>
<dbReference type="PANTHER" id="PTHR11564">
    <property type="entry name" value="SIGNAL RECOGNITION PARTICLE 54K PROTEIN SRP54"/>
    <property type="match status" value="1"/>
</dbReference>
<evidence type="ECO:0000256" key="1">
    <source>
        <dbReference type="ARBA" id="ARBA00005450"/>
    </source>
</evidence>
<evidence type="ECO:0000256" key="3">
    <source>
        <dbReference type="ARBA" id="ARBA00022801"/>
    </source>
</evidence>
<dbReference type="Pfam" id="PF02978">
    <property type="entry name" value="SRP_SPB"/>
    <property type="match status" value="1"/>
</dbReference>
<gene>
    <name evidence="9 12" type="primary">ffh</name>
    <name evidence="12" type="ORF">J0J69_03565</name>
</gene>
<dbReference type="Pfam" id="PF00448">
    <property type="entry name" value="SRP54"/>
    <property type="match status" value="1"/>
</dbReference>
<dbReference type="InterPro" id="IPR036891">
    <property type="entry name" value="Signal_recog_part_SRP54_M_sf"/>
</dbReference>
<evidence type="ECO:0000259" key="11">
    <source>
        <dbReference type="PROSITE" id="PS00300"/>
    </source>
</evidence>
<evidence type="ECO:0000256" key="6">
    <source>
        <dbReference type="ARBA" id="ARBA00023135"/>
    </source>
</evidence>
<evidence type="ECO:0000313" key="13">
    <source>
        <dbReference type="Proteomes" id="UP001058016"/>
    </source>
</evidence>
<evidence type="ECO:0000256" key="7">
    <source>
        <dbReference type="ARBA" id="ARBA00023274"/>
    </source>
</evidence>
<evidence type="ECO:0000256" key="5">
    <source>
        <dbReference type="ARBA" id="ARBA00023134"/>
    </source>
</evidence>
<keyword evidence="3 9" id="KW-0378">Hydrolase</keyword>
<dbReference type="Gene3D" id="3.40.50.300">
    <property type="entry name" value="P-loop containing nucleotide triphosphate hydrolases"/>
    <property type="match status" value="1"/>
</dbReference>
<keyword evidence="6 9" id="KW-0733">Signal recognition particle</keyword>
<feature type="compositionally biased region" description="Basic residues" evidence="10">
    <location>
        <begin position="462"/>
        <end position="474"/>
    </location>
</feature>
<evidence type="ECO:0000256" key="10">
    <source>
        <dbReference type="SAM" id="MobiDB-lite"/>
    </source>
</evidence>
<comment type="subcellular location">
    <subcellularLocation>
        <location evidence="9">Cytoplasm</location>
    </subcellularLocation>
    <text evidence="9">The SRP-RNC complex is targeted to the cytoplasmic membrane.</text>
</comment>
<dbReference type="Proteomes" id="UP001058016">
    <property type="component" value="Chromosome"/>
</dbReference>
<dbReference type="EMBL" id="CP071249">
    <property type="protein sequence ID" value="UUF06670.1"/>
    <property type="molecule type" value="Genomic_DNA"/>
</dbReference>
<evidence type="ECO:0000256" key="4">
    <source>
        <dbReference type="ARBA" id="ARBA00022884"/>
    </source>
</evidence>
<keyword evidence="13" id="KW-1185">Reference proteome</keyword>
<keyword evidence="7 9" id="KW-0687">Ribonucleoprotein</keyword>
<proteinExistence type="inferred from homology"/>
<keyword evidence="9" id="KW-0963">Cytoplasm</keyword>
<accession>A0ABY5JMG9</accession>
<dbReference type="SUPFAM" id="SSF52540">
    <property type="entry name" value="P-loop containing nucleoside triphosphate hydrolases"/>
    <property type="match status" value="1"/>
</dbReference>
<dbReference type="RefSeq" id="WP_212723841.1">
    <property type="nucleotide sequence ID" value="NZ_CP071249.1"/>
</dbReference>
<dbReference type="EC" id="3.6.5.4" evidence="9"/>
<feature type="domain" description="SRP54-type proteins GTP-binding" evidence="11">
    <location>
        <begin position="270"/>
        <end position="283"/>
    </location>
</feature>
<name>A0ABY5JMG9_9FIRM</name>
<evidence type="ECO:0000256" key="8">
    <source>
        <dbReference type="ARBA" id="ARBA00048027"/>
    </source>
</evidence>
<dbReference type="InterPro" id="IPR042101">
    <property type="entry name" value="SRP54_N_sf"/>
</dbReference>
<evidence type="ECO:0000256" key="2">
    <source>
        <dbReference type="ARBA" id="ARBA00022741"/>
    </source>
</evidence>
<evidence type="ECO:0000313" key="12">
    <source>
        <dbReference type="EMBL" id="UUF06670.1"/>
    </source>
</evidence>
<dbReference type="PROSITE" id="PS00300">
    <property type="entry name" value="SRP54"/>
    <property type="match status" value="1"/>
</dbReference>
<feature type="binding site" evidence="9">
    <location>
        <begin position="191"/>
        <end position="195"/>
    </location>
    <ligand>
        <name>GTP</name>
        <dbReference type="ChEBI" id="CHEBI:37565"/>
    </ligand>
</feature>
<keyword evidence="2 9" id="KW-0547">Nucleotide-binding</keyword>
<dbReference type="CDD" id="cd18539">
    <property type="entry name" value="SRP_G"/>
    <property type="match status" value="1"/>
</dbReference>
<feature type="compositionally biased region" description="Gly residues" evidence="10">
    <location>
        <begin position="451"/>
        <end position="461"/>
    </location>
</feature>
<dbReference type="InterPro" id="IPR004125">
    <property type="entry name" value="Signal_recog_particle_SRP54_M"/>
</dbReference>
<feature type="region of interest" description="Disordered" evidence="10">
    <location>
        <begin position="451"/>
        <end position="474"/>
    </location>
</feature>